<feature type="chain" id="PRO_5043440938" evidence="2">
    <location>
        <begin position="20"/>
        <end position="281"/>
    </location>
</feature>
<feature type="compositionally biased region" description="Basic and acidic residues" evidence="1">
    <location>
        <begin position="68"/>
        <end position="81"/>
    </location>
</feature>
<organism evidence="3 4">
    <name type="scientific">Cerrena zonata</name>
    <dbReference type="NCBI Taxonomy" id="2478898"/>
    <lineage>
        <taxon>Eukaryota</taxon>
        <taxon>Fungi</taxon>
        <taxon>Dikarya</taxon>
        <taxon>Basidiomycota</taxon>
        <taxon>Agaricomycotina</taxon>
        <taxon>Agaricomycetes</taxon>
        <taxon>Polyporales</taxon>
        <taxon>Cerrenaceae</taxon>
        <taxon>Cerrena</taxon>
    </lineage>
</organism>
<comment type="caution">
    <text evidence="3">The sequence shown here is derived from an EMBL/GenBank/DDBJ whole genome shotgun (WGS) entry which is preliminary data.</text>
</comment>
<keyword evidence="2" id="KW-0732">Signal</keyword>
<evidence type="ECO:0000256" key="2">
    <source>
        <dbReference type="SAM" id="SignalP"/>
    </source>
</evidence>
<protein>
    <submittedName>
        <fullName evidence="3">Uncharacterized protein</fullName>
    </submittedName>
</protein>
<keyword evidence="4" id="KW-1185">Reference proteome</keyword>
<dbReference type="Proteomes" id="UP001385951">
    <property type="component" value="Unassembled WGS sequence"/>
</dbReference>
<gene>
    <name evidence="3" type="ORF">QCA50_006397</name>
</gene>
<reference evidence="3 4" key="1">
    <citation type="submission" date="2022-09" db="EMBL/GenBank/DDBJ databases">
        <authorList>
            <person name="Palmer J.M."/>
        </authorList>
    </citation>
    <scope>NUCLEOTIDE SEQUENCE [LARGE SCALE GENOMIC DNA]</scope>
    <source>
        <strain evidence="3 4">DSM 7382</strain>
    </source>
</reference>
<feature type="signal peptide" evidence="2">
    <location>
        <begin position="1"/>
        <end position="19"/>
    </location>
</feature>
<evidence type="ECO:0000256" key="1">
    <source>
        <dbReference type="SAM" id="MobiDB-lite"/>
    </source>
</evidence>
<dbReference type="EMBL" id="JASBNA010000007">
    <property type="protein sequence ID" value="KAK7689758.1"/>
    <property type="molecule type" value="Genomic_DNA"/>
</dbReference>
<evidence type="ECO:0000313" key="3">
    <source>
        <dbReference type="EMBL" id="KAK7689758.1"/>
    </source>
</evidence>
<evidence type="ECO:0000313" key="4">
    <source>
        <dbReference type="Proteomes" id="UP001385951"/>
    </source>
</evidence>
<name>A0AAW0G8J8_9APHY</name>
<accession>A0AAW0G8J8</accession>
<proteinExistence type="predicted"/>
<sequence>MKHPSYSMCWLHLVVYILSQNGRLIPIIAYKKTKYSALGRSPSRVKGSSSGPLKILSLPMMIMFLEGRNPKSTREKTDKSNGGDNASYYANRHAEARREYQNRYNQLQRLTRRKLSKSDLQALRKRKSDELDGVIPAFENQICRRSAGLDPERTDNMEAAEGKLADELNSLKWGIAEQQSQLRHIYAEDEWIETYIRELCIMRDIAVGGARTWIEVNCDLKGTRKWKEEVHRRRRTVAIYHQEIDLYRQGPEIPLLALRLNELISAGFCVNKTVFRRLYRF</sequence>
<feature type="region of interest" description="Disordered" evidence="1">
    <location>
        <begin position="68"/>
        <end position="87"/>
    </location>
</feature>
<dbReference type="AlphaFoldDB" id="A0AAW0G8J8"/>